<organism evidence="2 3">
    <name type="scientific">Brassica carinata</name>
    <name type="common">Ethiopian mustard</name>
    <name type="synonym">Abyssinian cabbage</name>
    <dbReference type="NCBI Taxonomy" id="52824"/>
    <lineage>
        <taxon>Eukaryota</taxon>
        <taxon>Viridiplantae</taxon>
        <taxon>Streptophyta</taxon>
        <taxon>Embryophyta</taxon>
        <taxon>Tracheophyta</taxon>
        <taxon>Spermatophyta</taxon>
        <taxon>Magnoliopsida</taxon>
        <taxon>eudicotyledons</taxon>
        <taxon>Gunneridae</taxon>
        <taxon>Pentapetalae</taxon>
        <taxon>rosids</taxon>
        <taxon>malvids</taxon>
        <taxon>Brassicales</taxon>
        <taxon>Brassicaceae</taxon>
        <taxon>Brassiceae</taxon>
        <taxon>Brassica</taxon>
    </lineage>
</organism>
<feature type="region of interest" description="Disordered" evidence="1">
    <location>
        <begin position="277"/>
        <end position="333"/>
    </location>
</feature>
<feature type="compositionally biased region" description="Basic and acidic residues" evidence="1">
    <location>
        <begin position="67"/>
        <end position="79"/>
    </location>
</feature>
<feature type="compositionally biased region" description="Polar residues" evidence="1">
    <location>
        <begin position="52"/>
        <end position="63"/>
    </location>
</feature>
<dbReference type="EMBL" id="JAAMPC010000004">
    <property type="protein sequence ID" value="KAG2314305.1"/>
    <property type="molecule type" value="Genomic_DNA"/>
</dbReference>
<evidence type="ECO:0000256" key="1">
    <source>
        <dbReference type="SAM" id="MobiDB-lite"/>
    </source>
</evidence>
<reference evidence="2 3" key="1">
    <citation type="submission" date="2020-02" db="EMBL/GenBank/DDBJ databases">
        <authorList>
            <person name="Ma Q."/>
            <person name="Huang Y."/>
            <person name="Song X."/>
            <person name="Pei D."/>
        </authorList>
    </citation>
    <scope>NUCLEOTIDE SEQUENCE [LARGE SCALE GENOMIC DNA]</scope>
    <source>
        <strain evidence="2">Sxm20200214</strain>
        <tissue evidence="2">Leaf</tissue>
    </source>
</reference>
<name>A0A8X8AW90_BRACI</name>
<accession>A0A8X8AW90</accession>
<comment type="caution">
    <text evidence="2">The sequence shown here is derived from an EMBL/GenBank/DDBJ whole genome shotgun (WGS) entry which is preliminary data.</text>
</comment>
<feature type="region of interest" description="Disordered" evidence="1">
    <location>
        <begin position="39"/>
        <end position="79"/>
    </location>
</feature>
<evidence type="ECO:0000313" key="2">
    <source>
        <dbReference type="EMBL" id="KAG2314305.1"/>
    </source>
</evidence>
<feature type="compositionally biased region" description="Basic and acidic residues" evidence="1">
    <location>
        <begin position="39"/>
        <end position="48"/>
    </location>
</feature>
<protein>
    <submittedName>
        <fullName evidence="2">Uncharacterized protein</fullName>
    </submittedName>
</protein>
<feature type="compositionally biased region" description="Basic and acidic residues" evidence="1">
    <location>
        <begin position="152"/>
        <end position="164"/>
    </location>
</feature>
<dbReference type="AlphaFoldDB" id="A0A8X8AW90"/>
<feature type="region of interest" description="Disordered" evidence="1">
    <location>
        <begin position="199"/>
        <end position="224"/>
    </location>
</feature>
<proteinExistence type="predicted"/>
<feature type="compositionally biased region" description="Basic and acidic residues" evidence="1">
    <location>
        <begin position="278"/>
        <end position="288"/>
    </location>
</feature>
<gene>
    <name evidence="2" type="ORF">Bca52824_017427</name>
</gene>
<evidence type="ECO:0000313" key="3">
    <source>
        <dbReference type="Proteomes" id="UP000886595"/>
    </source>
</evidence>
<keyword evidence="3" id="KW-1185">Reference proteome</keyword>
<feature type="region of interest" description="Disordered" evidence="1">
    <location>
        <begin position="1"/>
        <end position="24"/>
    </location>
</feature>
<dbReference type="Proteomes" id="UP000886595">
    <property type="component" value="Unassembled WGS sequence"/>
</dbReference>
<feature type="compositionally biased region" description="Polar residues" evidence="1">
    <location>
        <begin position="199"/>
        <end position="212"/>
    </location>
</feature>
<sequence>MSTNDPEFIETSLPSPSTLPERLFARNCNPSIKKECEKPSTRFRKQLEEPGCSSQTPLGSSRPQRGLRKEAESGSVGEKNEELKAWIQGEFKSQLKTLRDEIFFWVHPDERSGHPDNARATFTVPQSKAQGKKNPRPTVLMITGDADIGGSECKKPMKTRRDGLEEHETPMWDNFRDDYTPHDGFGEKVDAMVEKGLNYGNSTNIPEPNVSTDPPREEGLPSSAQTVEPTFPTHEELASAIKAVFELSLYERRHVPTVEEATMSGLNLLAQEVGKASGSEHVHEEPESLSHMQDVTDAQAEDSPTSEMRTPDVVKGKNRRYSTRSTKKEEGERTCIPFSSTKIEKLQGKRISKPSTMIGGVYTSYKRLKKLFQSVKKPKYMPLADGEQAKFKEFQKILRENPKQQFEIVMGIHVLNQFFMSLARPTNWVSIETLIPSYKVKQHCIYRVFFIGVQYSKGETNA</sequence>
<feature type="region of interest" description="Disordered" evidence="1">
    <location>
        <begin position="125"/>
        <end position="164"/>
    </location>
</feature>